<proteinExistence type="predicted"/>
<organism evidence="2 3">
    <name type="scientific">Caerostris darwini</name>
    <dbReference type="NCBI Taxonomy" id="1538125"/>
    <lineage>
        <taxon>Eukaryota</taxon>
        <taxon>Metazoa</taxon>
        <taxon>Ecdysozoa</taxon>
        <taxon>Arthropoda</taxon>
        <taxon>Chelicerata</taxon>
        <taxon>Arachnida</taxon>
        <taxon>Araneae</taxon>
        <taxon>Araneomorphae</taxon>
        <taxon>Entelegynae</taxon>
        <taxon>Araneoidea</taxon>
        <taxon>Araneidae</taxon>
        <taxon>Caerostris</taxon>
    </lineage>
</organism>
<reference evidence="2 3" key="1">
    <citation type="submission" date="2021-06" db="EMBL/GenBank/DDBJ databases">
        <title>Caerostris darwini draft genome.</title>
        <authorList>
            <person name="Kono N."/>
            <person name="Arakawa K."/>
        </authorList>
    </citation>
    <scope>NUCLEOTIDE SEQUENCE [LARGE SCALE GENOMIC DNA]</scope>
</reference>
<feature type="compositionally biased region" description="Basic and acidic residues" evidence="1">
    <location>
        <begin position="67"/>
        <end position="83"/>
    </location>
</feature>
<evidence type="ECO:0000256" key="1">
    <source>
        <dbReference type="SAM" id="MobiDB-lite"/>
    </source>
</evidence>
<dbReference type="EMBL" id="BPLQ01011643">
    <property type="protein sequence ID" value="GIY59300.1"/>
    <property type="molecule type" value="Genomic_DNA"/>
</dbReference>
<protein>
    <submittedName>
        <fullName evidence="2">Uncharacterized protein</fullName>
    </submittedName>
</protein>
<comment type="caution">
    <text evidence="2">The sequence shown here is derived from an EMBL/GenBank/DDBJ whole genome shotgun (WGS) entry which is preliminary data.</text>
</comment>
<keyword evidence="3" id="KW-1185">Reference proteome</keyword>
<evidence type="ECO:0000313" key="2">
    <source>
        <dbReference type="EMBL" id="GIY59300.1"/>
    </source>
</evidence>
<feature type="region of interest" description="Disordered" evidence="1">
    <location>
        <begin position="67"/>
        <end position="94"/>
    </location>
</feature>
<accession>A0AAV4UNK4</accession>
<dbReference type="Proteomes" id="UP001054837">
    <property type="component" value="Unassembled WGS sequence"/>
</dbReference>
<name>A0AAV4UNK4_9ARAC</name>
<feature type="compositionally biased region" description="Polar residues" evidence="1">
    <location>
        <begin position="85"/>
        <end position="94"/>
    </location>
</feature>
<gene>
    <name evidence="2" type="ORF">CDAR_523591</name>
</gene>
<evidence type="ECO:0000313" key="3">
    <source>
        <dbReference type="Proteomes" id="UP001054837"/>
    </source>
</evidence>
<dbReference type="AlphaFoldDB" id="A0AAV4UNK4"/>
<sequence>MKDSLKQPDGSLNELLQVQKTSATNFLPTLLPTLRATLPTTLHPFDFFEAFFSSFGLLKGDLPHFKSPDNVGRRRQESDKEISSYHLNLQSEGS</sequence>